<feature type="domain" description="Protein kinase" evidence="8">
    <location>
        <begin position="29"/>
        <end position="313"/>
    </location>
</feature>
<dbReference type="InterPro" id="IPR017441">
    <property type="entry name" value="Protein_kinase_ATP_BS"/>
</dbReference>
<dbReference type="CDD" id="cd14137">
    <property type="entry name" value="STKc_GSK3"/>
    <property type="match status" value="1"/>
</dbReference>
<evidence type="ECO:0000256" key="1">
    <source>
        <dbReference type="ARBA" id="ARBA00005527"/>
    </source>
</evidence>
<dbReference type="GO" id="GO:0005524">
    <property type="term" value="F:ATP binding"/>
    <property type="evidence" value="ECO:0007669"/>
    <property type="project" value="UniProtKB-UniRule"/>
</dbReference>
<dbReference type="SUPFAM" id="SSF56112">
    <property type="entry name" value="Protein kinase-like (PK-like)"/>
    <property type="match status" value="1"/>
</dbReference>
<dbReference type="EMBL" id="VDLU01000002">
    <property type="protein sequence ID" value="TNJ28269.1"/>
    <property type="molecule type" value="Genomic_DNA"/>
</dbReference>
<evidence type="ECO:0000256" key="3">
    <source>
        <dbReference type="ARBA" id="ARBA00022679"/>
    </source>
</evidence>
<name>A0A4Z1T6U8_GIAMU</name>
<protein>
    <submittedName>
        <fullName evidence="9">Kinase, CMGC GSK</fullName>
    </submittedName>
</protein>
<evidence type="ECO:0000256" key="7">
    <source>
        <dbReference type="PROSITE-ProRule" id="PRU10141"/>
    </source>
</evidence>
<evidence type="ECO:0000256" key="4">
    <source>
        <dbReference type="ARBA" id="ARBA00022741"/>
    </source>
</evidence>
<dbReference type="GO" id="GO:0030154">
    <property type="term" value="P:cell differentiation"/>
    <property type="evidence" value="ECO:0007669"/>
    <property type="project" value="TreeGrafter"/>
</dbReference>
<dbReference type="InterPro" id="IPR039192">
    <property type="entry name" value="STKc_GSK3"/>
</dbReference>
<dbReference type="Gene3D" id="1.10.510.10">
    <property type="entry name" value="Transferase(Phosphotransferase) domain 1"/>
    <property type="match status" value="1"/>
</dbReference>
<organism evidence="9 10">
    <name type="scientific">Giardia muris</name>
    <dbReference type="NCBI Taxonomy" id="5742"/>
    <lineage>
        <taxon>Eukaryota</taxon>
        <taxon>Metamonada</taxon>
        <taxon>Diplomonadida</taxon>
        <taxon>Hexamitidae</taxon>
        <taxon>Giardiinae</taxon>
        <taxon>Giardia</taxon>
    </lineage>
</organism>
<evidence type="ECO:0000259" key="8">
    <source>
        <dbReference type="PROSITE" id="PS50011"/>
    </source>
</evidence>
<proteinExistence type="inferred from homology"/>
<dbReference type="Proteomes" id="UP000315496">
    <property type="component" value="Chromosome 2"/>
</dbReference>
<dbReference type="OrthoDB" id="272141at2759"/>
<keyword evidence="3" id="KW-0808">Transferase</keyword>
<keyword evidence="5 9" id="KW-0418">Kinase</keyword>
<dbReference type="InterPro" id="IPR011009">
    <property type="entry name" value="Kinase-like_dom_sf"/>
</dbReference>
<evidence type="ECO:0000256" key="2">
    <source>
        <dbReference type="ARBA" id="ARBA00022527"/>
    </source>
</evidence>
<keyword evidence="10" id="KW-1185">Reference proteome</keyword>
<dbReference type="PROSITE" id="PS00107">
    <property type="entry name" value="PROTEIN_KINASE_ATP"/>
    <property type="match status" value="1"/>
</dbReference>
<comment type="caution">
    <text evidence="9">The sequence shown here is derived from an EMBL/GenBank/DDBJ whole genome shotgun (WGS) entry which is preliminary data.</text>
</comment>
<dbReference type="PROSITE" id="PS50011">
    <property type="entry name" value="PROTEIN_KINASE_DOM"/>
    <property type="match status" value="1"/>
</dbReference>
<dbReference type="AlphaFoldDB" id="A0A4Z1T6U8"/>
<reference evidence="9 10" key="1">
    <citation type="submission" date="2019-05" db="EMBL/GenBank/DDBJ databases">
        <title>The compact genome of Giardia muris reveals important steps in the evolution of intestinal protozoan parasites.</title>
        <authorList>
            <person name="Xu F."/>
            <person name="Jimenez-Gonzalez A."/>
            <person name="Einarsson E."/>
            <person name="Astvaldsson A."/>
            <person name="Peirasmaki D."/>
            <person name="Eckmann L."/>
            <person name="Andersson J.O."/>
            <person name="Svard S.G."/>
            <person name="Jerlstrom-Hultqvist J."/>
        </authorList>
    </citation>
    <scope>NUCLEOTIDE SEQUENCE [LARGE SCALE GENOMIC DNA]</scope>
    <source>
        <strain evidence="9 10">Roberts-Thomson</strain>
    </source>
</reference>
<dbReference type="GO" id="GO:0004674">
    <property type="term" value="F:protein serine/threonine kinase activity"/>
    <property type="evidence" value="ECO:0007669"/>
    <property type="project" value="UniProtKB-KW"/>
</dbReference>
<dbReference type="Pfam" id="PF00069">
    <property type="entry name" value="Pkinase"/>
    <property type="match status" value="1"/>
</dbReference>
<gene>
    <name evidence="9" type="ORF">GMRT_14462</name>
</gene>
<dbReference type="GO" id="GO:0005737">
    <property type="term" value="C:cytoplasm"/>
    <property type="evidence" value="ECO:0007669"/>
    <property type="project" value="TreeGrafter"/>
</dbReference>
<dbReference type="GO" id="GO:0007165">
    <property type="term" value="P:signal transduction"/>
    <property type="evidence" value="ECO:0007669"/>
    <property type="project" value="TreeGrafter"/>
</dbReference>
<dbReference type="GO" id="GO:0005634">
    <property type="term" value="C:nucleus"/>
    <property type="evidence" value="ECO:0007669"/>
    <property type="project" value="TreeGrafter"/>
</dbReference>
<evidence type="ECO:0000256" key="5">
    <source>
        <dbReference type="ARBA" id="ARBA00022777"/>
    </source>
</evidence>
<dbReference type="InterPro" id="IPR050591">
    <property type="entry name" value="GSK-3"/>
</dbReference>
<dbReference type="Gene3D" id="3.30.200.20">
    <property type="entry name" value="Phosphorylase Kinase, domain 1"/>
    <property type="match status" value="1"/>
</dbReference>
<feature type="binding site" evidence="7">
    <location>
        <position position="58"/>
    </location>
    <ligand>
        <name>ATP</name>
        <dbReference type="ChEBI" id="CHEBI:30616"/>
    </ligand>
</feature>
<keyword evidence="6 7" id="KW-0067">ATP-binding</keyword>
<dbReference type="PANTHER" id="PTHR24057:SF0">
    <property type="entry name" value="PROTEIN KINASE SHAGGY-RELATED"/>
    <property type="match status" value="1"/>
</dbReference>
<sequence>MSNSKKLSELFQDCTVTCPASGDGPEVTFTTVRTIGSGSFGVVFIAKTTTGETIAIKKVFQDRKYRNRELSIMQELGDHPFIIRLINSYLSVAATQMNGDYLNILMDYYPENGYQLYKSYLRAGMKMPLFQVKLYTFQFLRGLAYMHTFNIANRDLKPQNTLVNRETGRAVLCDLGSAKKLNPSEPNIAYICSRYYRAPELIFGSRYYTPVIDIWSFGCVVAEMIIGKPIYVGSSPLDQIIEIIKVLGPPSLRELKEMNPTLREYVFPNIKTTPMAEVLGTRDGVVLDFFAEVFKYSPKERITAYEALAHEFYDELRAPDAPIPRGLKLFEFGEYERQHIEPELLAKIVPKQ</sequence>
<evidence type="ECO:0000313" key="9">
    <source>
        <dbReference type="EMBL" id="TNJ28269.1"/>
    </source>
</evidence>
<dbReference type="SMART" id="SM00220">
    <property type="entry name" value="S_TKc"/>
    <property type="match status" value="1"/>
</dbReference>
<evidence type="ECO:0000313" key="10">
    <source>
        <dbReference type="Proteomes" id="UP000315496"/>
    </source>
</evidence>
<dbReference type="InterPro" id="IPR000719">
    <property type="entry name" value="Prot_kinase_dom"/>
</dbReference>
<keyword evidence="2" id="KW-0723">Serine/threonine-protein kinase</keyword>
<accession>A0A4Z1T6U8</accession>
<keyword evidence="4 7" id="KW-0547">Nucleotide-binding</keyword>
<dbReference type="VEuPathDB" id="GiardiaDB:GMRT_14462"/>
<dbReference type="FunFam" id="1.10.510.10:FF:000624">
    <property type="entry name" value="Mitogen-activated protein kinase"/>
    <property type="match status" value="1"/>
</dbReference>
<comment type="similarity">
    <text evidence="1">Belongs to the protein kinase superfamily. CMGC Ser/Thr protein kinase family. GSK-3 subfamily.</text>
</comment>
<evidence type="ECO:0000256" key="6">
    <source>
        <dbReference type="ARBA" id="ARBA00022840"/>
    </source>
</evidence>
<dbReference type="PANTHER" id="PTHR24057">
    <property type="entry name" value="GLYCOGEN SYNTHASE KINASE-3 ALPHA"/>
    <property type="match status" value="1"/>
</dbReference>